<sequence>MLAAVCAALGVICALECVLSAVATQPVVVAERGIARGTIITAADVRLEQVPDHAALRGALHATSDAVDALAQVDVGAGDVLLPSMVGTRPTVPEGHTVIDVRLGDQQEPFPTGTSIQLASVVGCDEPETTLCTLSTQAVVMAAAHLDDATGMHVTPVAMPADDAVRVLAAQNEGPIIAVQGRPQP</sequence>
<dbReference type="CDD" id="cd11614">
    <property type="entry name" value="SAF_CpaB_FlgA_like"/>
    <property type="match status" value="1"/>
</dbReference>
<proteinExistence type="predicted"/>
<evidence type="ECO:0000256" key="1">
    <source>
        <dbReference type="SAM" id="SignalP"/>
    </source>
</evidence>
<dbReference type="KEGG" id="bpsp:AH67_01925"/>
<feature type="chain" id="PRO_5002028672" evidence="1">
    <location>
        <begin position="24"/>
        <end position="185"/>
    </location>
</feature>
<keyword evidence="1" id="KW-0732">Signal</keyword>
<accession>A0A0A7IAL8</accession>
<keyword evidence="4" id="KW-1185">Reference proteome</keyword>
<evidence type="ECO:0000313" key="4">
    <source>
        <dbReference type="Proteomes" id="UP000030636"/>
    </source>
</evidence>
<feature type="signal peptide" evidence="1">
    <location>
        <begin position="1"/>
        <end position="23"/>
    </location>
</feature>
<dbReference type="EMBL" id="CP007457">
    <property type="protein sequence ID" value="AIZ15849.1"/>
    <property type="molecule type" value="Genomic_DNA"/>
</dbReference>
<dbReference type="InterPro" id="IPR013974">
    <property type="entry name" value="SAF"/>
</dbReference>
<gene>
    <name evidence="3" type="ORF">AH67_01925</name>
</gene>
<evidence type="ECO:0000259" key="2">
    <source>
        <dbReference type="SMART" id="SM00858"/>
    </source>
</evidence>
<dbReference type="SMART" id="SM00858">
    <property type="entry name" value="SAF"/>
    <property type="match status" value="1"/>
</dbReference>
<dbReference type="STRING" id="1447715.AH67_01925"/>
<dbReference type="Proteomes" id="UP000030636">
    <property type="component" value="Chromosome"/>
</dbReference>
<dbReference type="Gene3D" id="3.90.1210.10">
    <property type="entry name" value="Antifreeze-like/N-acetylneuraminic acid synthase C-terminal domain"/>
    <property type="match status" value="1"/>
</dbReference>
<dbReference type="HOGENOM" id="CLU_1458604_0_0_11"/>
<feature type="domain" description="SAF" evidence="2">
    <location>
        <begin position="25"/>
        <end position="87"/>
    </location>
</feature>
<name>A0A0A7IAL8_9BIFI</name>
<reference evidence="3 4" key="1">
    <citation type="journal article" date="2015" name="Genome Announc.">
        <title>Bifidobacterium pseudolongum Strain PV8-2, Isolated from a Stool Sample of an Anemic Kenyan Infant.</title>
        <authorList>
            <person name="Vazquez-Gutierrez P."/>
            <person name="Lacroix C."/>
            <person name="Chassard C."/>
            <person name="Klumpp J."/>
            <person name="Stevens M.J."/>
            <person name="Jans C."/>
        </authorList>
    </citation>
    <scope>NUCLEOTIDE SEQUENCE [LARGE SCALE GENOMIC DNA]</scope>
    <source>
        <strain evidence="3 4">PV8-2</strain>
    </source>
</reference>
<protein>
    <submittedName>
        <fullName evidence="3">Metal ABC transporter ATPase</fullName>
    </submittedName>
</protein>
<evidence type="ECO:0000313" key="3">
    <source>
        <dbReference type="EMBL" id="AIZ15849.1"/>
    </source>
</evidence>
<dbReference type="Pfam" id="PF08666">
    <property type="entry name" value="SAF"/>
    <property type="match status" value="1"/>
</dbReference>
<organism evidence="3 4">
    <name type="scientific">Bifidobacterium pseudolongum PV8-2</name>
    <dbReference type="NCBI Taxonomy" id="1447715"/>
    <lineage>
        <taxon>Bacteria</taxon>
        <taxon>Bacillati</taxon>
        <taxon>Actinomycetota</taxon>
        <taxon>Actinomycetes</taxon>
        <taxon>Bifidobacteriales</taxon>
        <taxon>Bifidobacteriaceae</taxon>
        <taxon>Bifidobacterium</taxon>
    </lineage>
</organism>
<dbReference type="AlphaFoldDB" id="A0A0A7IAL8"/>